<dbReference type="PROSITE" id="PS51257">
    <property type="entry name" value="PROKAR_LIPOPROTEIN"/>
    <property type="match status" value="1"/>
</dbReference>
<evidence type="ECO:0000313" key="1">
    <source>
        <dbReference type="EMBL" id="AUB55541.1"/>
    </source>
</evidence>
<evidence type="ECO:0008006" key="3">
    <source>
        <dbReference type="Google" id="ProtNLM"/>
    </source>
</evidence>
<dbReference type="Proteomes" id="UP000232806">
    <property type="component" value="Chromosome"/>
</dbReference>
<organism evidence="1 2">
    <name type="scientific">Methanobacterium subterraneum</name>
    <dbReference type="NCBI Taxonomy" id="59277"/>
    <lineage>
        <taxon>Archaea</taxon>
        <taxon>Methanobacteriati</taxon>
        <taxon>Methanobacteriota</taxon>
        <taxon>Methanomada group</taxon>
        <taxon>Methanobacteria</taxon>
        <taxon>Methanobacteriales</taxon>
        <taxon>Methanobacteriaceae</taxon>
        <taxon>Methanobacterium</taxon>
    </lineage>
</organism>
<dbReference type="OrthoDB" id="71471at2157"/>
<dbReference type="RefSeq" id="WP_100905519.1">
    <property type="nucleotide sequence ID" value="NZ_CP017766.1"/>
</dbReference>
<dbReference type="GeneID" id="35121055"/>
<dbReference type="AlphaFoldDB" id="A0A2H4VBS3"/>
<proteinExistence type="predicted"/>
<name>A0A2H4VBS3_9EURY</name>
<protein>
    <recommendedName>
        <fullName evidence="3">Lipoprotein</fullName>
    </recommendedName>
</protein>
<reference evidence="1 2" key="1">
    <citation type="submission" date="2016-10" db="EMBL/GenBank/DDBJ databases">
        <title>Comparative genomics between deep and shallow subseafloor isolates.</title>
        <authorList>
            <person name="Ishii S."/>
            <person name="Miller J.R."/>
            <person name="Sutton G."/>
            <person name="Suzuki S."/>
            <person name="Methe B."/>
            <person name="Inagaki F."/>
            <person name="Imachi H."/>
        </authorList>
    </citation>
    <scope>NUCLEOTIDE SEQUENCE [LARGE SCALE GENOMIC DNA]</scope>
    <source>
        <strain evidence="1 2">MO-MB1</strain>
    </source>
</reference>
<sequence>MSKKIEIGLIVVFVCFIVAVSGCNSFDPVKVVINYTGSWNGTITDESGTRTIEGAGDKTIDLGSISGSVKVKVDKKDNNSDLLTASILRGDKTVSSMNTTSDYVITTIYLTR</sequence>
<dbReference type="EMBL" id="CP017766">
    <property type="protein sequence ID" value="AUB55541.1"/>
    <property type="molecule type" value="Genomic_DNA"/>
</dbReference>
<gene>
    <name evidence="1" type="ORF">BK007_05620</name>
</gene>
<evidence type="ECO:0000313" key="2">
    <source>
        <dbReference type="Proteomes" id="UP000232806"/>
    </source>
</evidence>
<accession>A0A2H4VBS3</accession>